<feature type="domain" description="Bacillithiol biosynthesis BshC N-terminal Rossmann-like" evidence="3">
    <location>
        <begin position="1"/>
        <end position="377"/>
    </location>
</feature>
<comment type="function">
    <text evidence="2">Involved in bacillithiol (BSH) biosynthesis. May catalyze the last step of the pathway, the addition of cysteine to glucosamine malate (GlcN-Mal) to generate BSH.</text>
</comment>
<evidence type="ECO:0000256" key="2">
    <source>
        <dbReference type="HAMAP-Rule" id="MF_01867"/>
    </source>
</evidence>
<dbReference type="InterPro" id="IPR011199">
    <property type="entry name" value="Bacillithiol_biosynth_BshC"/>
</dbReference>
<name>A0A0M2NXR4_STACC</name>
<sequence length="537" mass="62744">MDCMTTKLNEKDQFISNVKNSDSTLAKYYHFDAMNKHDYKKRLLMENNGREASLAKIIEAYMGDLTLDHQQNDNLKALSNGAKVVIGGQQAGLFGGPLYTFHKIFSIITLSEKLSKDYDTHVVPVFWIAGEDHDFDEVNHTYVFNEHKATLQKIRYSTMTPPESSVSKYLPDKEALHKALNHFFKELKETESSSKLLNMCRNIIDHYDSWTDMFKALLHEVFKHYGLLLIDANDKALRQLEKPMFRNMIEKHHSVDDAFRQTQAQTMADGLEQMIQTETNVHLFMHDESVRQLLTFENGRFYLNKSEKSFSKQELLNIVETEPERFSNNVVTRPVMEEWLFNTVAFIGGPSEIKYWTELSEVFRTLEVSMPIVLPRLRITYINDRIEKLLAHYQLNRNDIIEKGIEADKAQFIRSKASQSFIEQVEALKEQQKDLFHSLQAEVTDNHDNKVLLNKNNEIHQKQFDYLLKRYLLNIERENDISMKHFETLSKTLHPMGGLQERIWNPLQIMNDFGIDVFSPSTYPPLSYTFDHILIKP</sequence>
<dbReference type="PIRSF" id="PIRSF012535">
    <property type="entry name" value="UCP012535"/>
    <property type="match status" value="1"/>
</dbReference>
<dbReference type="GO" id="GO:0016874">
    <property type="term" value="F:ligase activity"/>
    <property type="evidence" value="ECO:0007669"/>
    <property type="project" value="UniProtKB-UniRule"/>
</dbReference>
<dbReference type="Pfam" id="PF10079">
    <property type="entry name" value="Rossmann-like_BshC"/>
    <property type="match status" value="1"/>
</dbReference>
<reference evidence="5 6" key="1">
    <citation type="submission" date="2015-03" db="EMBL/GenBank/DDBJ databases">
        <title>Genome Assembly of Staphylococcus cohnii subsp. cohnii strain G22B2.</title>
        <authorList>
            <person name="Nair G."/>
            <person name="Kaur G."/>
            <person name="Khatri I."/>
            <person name="Singh N.K."/>
            <person name="Sathyabama S."/>
            <person name="Maurya S.K."/>
            <person name="Subramanian S."/>
            <person name="Agrewala J.N."/>
            <person name="Mayilraj S."/>
        </authorList>
    </citation>
    <scope>NUCLEOTIDE SEQUENCE [LARGE SCALE GENOMIC DNA]</scope>
    <source>
        <strain evidence="5 6">G22B2</strain>
    </source>
</reference>
<keyword evidence="1 2" id="KW-0436">Ligase</keyword>
<comment type="similarity">
    <text evidence="2">Belongs to the BshC family.</text>
</comment>
<dbReference type="EC" id="6.-.-.-" evidence="2"/>
<dbReference type="EMBL" id="LAKJ01000008">
    <property type="protein sequence ID" value="KKI64511.1"/>
    <property type="molecule type" value="Genomic_DNA"/>
</dbReference>
<dbReference type="NCBIfam" id="TIGR03998">
    <property type="entry name" value="thiol_BshC"/>
    <property type="match status" value="1"/>
</dbReference>
<feature type="domain" description="Bacillithiol biosynthesis BshC C-terminal coiled-coil" evidence="4">
    <location>
        <begin position="379"/>
        <end position="536"/>
    </location>
</feature>
<protein>
    <recommendedName>
        <fullName evidence="2">Putative cysteine ligase BshC</fullName>
        <ecNumber evidence="2">6.-.-.-</ecNumber>
    </recommendedName>
</protein>
<dbReference type="Proteomes" id="UP000034455">
    <property type="component" value="Unassembled WGS sequence"/>
</dbReference>
<evidence type="ECO:0000259" key="3">
    <source>
        <dbReference type="Pfam" id="PF10079"/>
    </source>
</evidence>
<organism evidence="5 6">
    <name type="scientific">Staphylococcus cohnii subsp. cohnii</name>
    <dbReference type="NCBI Taxonomy" id="74704"/>
    <lineage>
        <taxon>Bacteria</taxon>
        <taxon>Bacillati</taxon>
        <taxon>Bacillota</taxon>
        <taxon>Bacilli</taxon>
        <taxon>Bacillales</taxon>
        <taxon>Staphylococcaceae</taxon>
        <taxon>Staphylococcus</taxon>
        <taxon>Staphylococcus cohnii species complex</taxon>
    </lineage>
</organism>
<evidence type="ECO:0000313" key="5">
    <source>
        <dbReference type="EMBL" id="KKI64511.1"/>
    </source>
</evidence>
<dbReference type="HAMAP" id="MF_01867">
    <property type="entry name" value="BshC"/>
    <property type="match status" value="1"/>
</dbReference>
<dbReference type="PATRIC" id="fig|74704.6.peg.2563"/>
<dbReference type="RefSeq" id="WP_019469306.1">
    <property type="nucleotide sequence ID" value="NZ_LAKJ01000008.1"/>
</dbReference>
<evidence type="ECO:0000256" key="1">
    <source>
        <dbReference type="ARBA" id="ARBA00022598"/>
    </source>
</evidence>
<dbReference type="Pfam" id="PF24850">
    <property type="entry name" value="CC_BshC"/>
    <property type="match status" value="1"/>
</dbReference>
<accession>A0A0M2NXR4</accession>
<dbReference type="InterPro" id="IPR055399">
    <property type="entry name" value="CC_BshC"/>
</dbReference>
<dbReference type="InterPro" id="IPR055398">
    <property type="entry name" value="Rossmann-like_BshC"/>
</dbReference>
<proteinExistence type="inferred from homology"/>
<evidence type="ECO:0000259" key="4">
    <source>
        <dbReference type="Pfam" id="PF24850"/>
    </source>
</evidence>
<evidence type="ECO:0000313" key="6">
    <source>
        <dbReference type="Proteomes" id="UP000034455"/>
    </source>
</evidence>
<dbReference type="AlphaFoldDB" id="A0A0M2NXR4"/>
<gene>
    <name evidence="2" type="primary">bshC</name>
    <name evidence="5" type="ORF">UF66_2463</name>
</gene>
<comment type="caution">
    <text evidence="5">The sequence shown here is derived from an EMBL/GenBank/DDBJ whole genome shotgun (WGS) entry which is preliminary data.</text>
</comment>